<gene>
    <name evidence="14" type="ORF">RSOLAG1IB_06183</name>
</gene>
<accession>A0A0B7FAG8</accession>
<dbReference type="Proteomes" id="UP000059188">
    <property type="component" value="Unassembled WGS sequence"/>
</dbReference>
<sequence>MPDSVVDPQAAQRGAQLFAQRCASCHAIKPGEQSRDSEAPNLRGRYDSSSRRITINAQTQEVQNETIRWDDKTLDNYLKGPKMTRAGRPIAFEPVTKEQDRIDLIAYLKSMRGGS</sequence>
<dbReference type="PRINTS" id="PR00604">
    <property type="entry name" value="CYTCHRMECIAB"/>
</dbReference>
<dbReference type="SUPFAM" id="SSF46626">
    <property type="entry name" value="Cytochrome c"/>
    <property type="match status" value="1"/>
</dbReference>
<dbReference type="PROSITE" id="PS51007">
    <property type="entry name" value="CYTC"/>
    <property type="match status" value="1"/>
</dbReference>
<dbReference type="GO" id="GO:0020037">
    <property type="term" value="F:heme binding"/>
    <property type="evidence" value="ECO:0007669"/>
    <property type="project" value="InterPro"/>
</dbReference>
<proteinExistence type="inferred from homology"/>
<comment type="similarity">
    <text evidence="2 10">Belongs to the cytochrome c family.</text>
</comment>
<feature type="compositionally biased region" description="Basic and acidic residues" evidence="12">
    <location>
        <begin position="32"/>
        <end position="50"/>
    </location>
</feature>
<evidence type="ECO:0000256" key="10">
    <source>
        <dbReference type="RuleBase" id="RU004426"/>
    </source>
</evidence>
<dbReference type="InterPro" id="IPR002327">
    <property type="entry name" value="Cyt_c_1A/1B"/>
</dbReference>
<keyword evidence="3 11" id="KW-0813">Transport</keyword>
<evidence type="ECO:0000256" key="2">
    <source>
        <dbReference type="ARBA" id="ARBA00006488"/>
    </source>
</evidence>
<name>A0A0B7FAG8_THACB</name>
<comment type="subcellular location">
    <subcellularLocation>
        <location evidence="1">Mitochondrion intermembrane space</location>
    </subcellularLocation>
</comment>
<dbReference type="GO" id="GO:0046872">
    <property type="term" value="F:metal ion binding"/>
    <property type="evidence" value="ECO:0007669"/>
    <property type="project" value="UniProtKB-KW"/>
</dbReference>
<keyword evidence="6 9" id="KW-0479">Metal-binding</keyword>
<evidence type="ECO:0000256" key="8">
    <source>
        <dbReference type="ARBA" id="ARBA00023004"/>
    </source>
</evidence>
<comment type="function">
    <text evidence="11">Electron carrier protein. The oxidized form of the cytochrome c heme group can accept an electron from the heme group of the cytochrome c1 subunit of cytochrome reductase. Cytochrome c then transfers this electron to the cytochrome oxidase complex, the final protein carrier in the mitochondrial electron-transport chain.</text>
</comment>
<evidence type="ECO:0000259" key="13">
    <source>
        <dbReference type="PROSITE" id="PS51007"/>
    </source>
</evidence>
<evidence type="ECO:0000256" key="11">
    <source>
        <dbReference type="RuleBase" id="RU004427"/>
    </source>
</evidence>
<dbReference type="AlphaFoldDB" id="A0A0B7FAG8"/>
<keyword evidence="11" id="KW-0496">Mitochondrion</keyword>
<evidence type="ECO:0000256" key="6">
    <source>
        <dbReference type="ARBA" id="ARBA00022723"/>
    </source>
</evidence>
<evidence type="ECO:0000256" key="4">
    <source>
        <dbReference type="ARBA" id="ARBA00022617"/>
    </source>
</evidence>
<evidence type="ECO:0000313" key="15">
    <source>
        <dbReference type="Proteomes" id="UP000059188"/>
    </source>
</evidence>
<organism evidence="14 15">
    <name type="scientific">Thanatephorus cucumeris (strain AG1-IB / isolate 7/3/14)</name>
    <name type="common">Lettuce bottom rot fungus</name>
    <name type="synonym">Rhizoctonia solani</name>
    <dbReference type="NCBI Taxonomy" id="1108050"/>
    <lineage>
        <taxon>Eukaryota</taxon>
        <taxon>Fungi</taxon>
        <taxon>Dikarya</taxon>
        <taxon>Basidiomycota</taxon>
        <taxon>Agaricomycotina</taxon>
        <taxon>Agaricomycetes</taxon>
        <taxon>Cantharellales</taxon>
        <taxon>Ceratobasidiaceae</taxon>
        <taxon>Rhizoctonia</taxon>
        <taxon>Rhizoctonia solani AG-1</taxon>
    </lineage>
</organism>
<dbReference type="InterPro" id="IPR009056">
    <property type="entry name" value="Cyt_c-like_dom"/>
</dbReference>
<dbReference type="InterPro" id="IPR036909">
    <property type="entry name" value="Cyt_c-like_dom_sf"/>
</dbReference>
<dbReference type="Pfam" id="PF00034">
    <property type="entry name" value="Cytochrom_C"/>
    <property type="match status" value="1"/>
</dbReference>
<evidence type="ECO:0000313" key="14">
    <source>
        <dbReference type="EMBL" id="CEL53217.1"/>
    </source>
</evidence>
<evidence type="ECO:0000256" key="5">
    <source>
        <dbReference type="ARBA" id="ARBA00022660"/>
    </source>
</evidence>
<keyword evidence="15" id="KW-1185">Reference proteome</keyword>
<protein>
    <submittedName>
        <fullName evidence="14">Cytochrome c</fullName>
    </submittedName>
</protein>
<dbReference type="GO" id="GO:0009055">
    <property type="term" value="F:electron transfer activity"/>
    <property type="evidence" value="ECO:0007669"/>
    <property type="project" value="InterPro"/>
</dbReference>
<keyword evidence="8 9" id="KW-0408">Iron</keyword>
<keyword evidence="5 11" id="KW-0679">Respiratory chain</keyword>
<evidence type="ECO:0000256" key="3">
    <source>
        <dbReference type="ARBA" id="ARBA00022448"/>
    </source>
</evidence>
<keyword evidence="7 11" id="KW-0249">Electron transport</keyword>
<evidence type="ECO:0000256" key="12">
    <source>
        <dbReference type="SAM" id="MobiDB-lite"/>
    </source>
</evidence>
<reference evidence="14 15" key="1">
    <citation type="submission" date="2014-11" db="EMBL/GenBank/DDBJ databases">
        <authorList>
            <person name="Wibberg Daniel"/>
        </authorList>
    </citation>
    <scope>NUCLEOTIDE SEQUENCE [LARGE SCALE GENOMIC DNA]</scope>
    <source>
        <strain evidence="14">Rhizoctonia solani AG1-IB 7/3/14</strain>
    </source>
</reference>
<dbReference type="PANTHER" id="PTHR11961">
    <property type="entry name" value="CYTOCHROME C"/>
    <property type="match status" value="1"/>
</dbReference>
<dbReference type="Gene3D" id="1.10.760.10">
    <property type="entry name" value="Cytochrome c-like domain"/>
    <property type="match status" value="1"/>
</dbReference>
<feature type="domain" description="Cytochrome c" evidence="13">
    <location>
        <begin position="9"/>
        <end position="112"/>
    </location>
</feature>
<comment type="PTM">
    <text evidence="11">Binds 1 heme group per subunit.</text>
</comment>
<dbReference type="GO" id="GO:0005758">
    <property type="term" value="C:mitochondrial intermembrane space"/>
    <property type="evidence" value="ECO:0007669"/>
    <property type="project" value="UniProtKB-SubCell"/>
</dbReference>
<dbReference type="STRING" id="1108050.A0A0B7FAG8"/>
<evidence type="ECO:0000256" key="9">
    <source>
        <dbReference type="PROSITE-ProRule" id="PRU00433"/>
    </source>
</evidence>
<dbReference type="EMBL" id="LN679111">
    <property type="protein sequence ID" value="CEL53217.1"/>
    <property type="molecule type" value="Genomic_DNA"/>
</dbReference>
<keyword evidence="4 9" id="KW-0349">Heme</keyword>
<dbReference type="OrthoDB" id="449280at2759"/>
<feature type="region of interest" description="Disordered" evidence="12">
    <location>
        <begin position="29"/>
        <end position="59"/>
    </location>
</feature>
<evidence type="ECO:0000256" key="7">
    <source>
        <dbReference type="ARBA" id="ARBA00022982"/>
    </source>
</evidence>
<evidence type="ECO:0000256" key="1">
    <source>
        <dbReference type="ARBA" id="ARBA00004569"/>
    </source>
</evidence>